<proteinExistence type="predicted"/>
<reference evidence="1 2" key="1">
    <citation type="submission" date="2019-08" db="EMBL/GenBank/DDBJ databases">
        <title>The genome of the soybean aphid Biotype 1, its phylome, world population structure and adaptation to the North American continent.</title>
        <authorList>
            <person name="Giordano R."/>
            <person name="Donthu R.K."/>
            <person name="Hernandez A.G."/>
            <person name="Wright C.L."/>
            <person name="Zimin A.V."/>
        </authorList>
    </citation>
    <scope>NUCLEOTIDE SEQUENCE [LARGE SCALE GENOMIC DNA]</scope>
    <source>
        <tissue evidence="1">Whole aphids</tissue>
    </source>
</reference>
<name>A0A6G0TFI8_APHGL</name>
<protein>
    <submittedName>
        <fullName evidence="1">Uncharacterized protein</fullName>
    </submittedName>
</protein>
<gene>
    <name evidence="1" type="ORF">AGLY_010214</name>
</gene>
<keyword evidence="2" id="KW-1185">Reference proteome</keyword>
<dbReference type="OrthoDB" id="7230226at2759"/>
<organism evidence="1 2">
    <name type="scientific">Aphis glycines</name>
    <name type="common">Soybean aphid</name>
    <dbReference type="NCBI Taxonomy" id="307491"/>
    <lineage>
        <taxon>Eukaryota</taxon>
        <taxon>Metazoa</taxon>
        <taxon>Ecdysozoa</taxon>
        <taxon>Arthropoda</taxon>
        <taxon>Hexapoda</taxon>
        <taxon>Insecta</taxon>
        <taxon>Pterygota</taxon>
        <taxon>Neoptera</taxon>
        <taxon>Paraneoptera</taxon>
        <taxon>Hemiptera</taxon>
        <taxon>Sternorrhyncha</taxon>
        <taxon>Aphidomorpha</taxon>
        <taxon>Aphidoidea</taxon>
        <taxon>Aphididae</taxon>
        <taxon>Aphidini</taxon>
        <taxon>Aphis</taxon>
        <taxon>Aphis</taxon>
    </lineage>
</organism>
<dbReference type="AlphaFoldDB" id="A0A6G0TFI8"/>
<dbReference type="Proteomes" id="UP000475862">
    <property type="component" value="Unassembled WGS sequence"/>
</dbReference>
<accession>A0A6G0TFI8</accession>
<evidence type="ECO:0000313" key="1">
    <source>
        <dbReference type="EMBL" id="KAE9532012.1"/>
    </source>
</evidence>
<evidence type="ECO:0000313" key="2">
    <source>
        <dbReference type="Proteomes" id="UP000475862"/>
    </source>
</evidence>
<sequence length="244" mass="28386">MTNEVMNINQAYFVQHLYVNLSVTNDKILKALKLLKNIKIKTLDFNCDTCVPVLAQSIDFITILGFFVTSMQKMKKNIFDGSKLYNENGKYPRKVGWCVNNFERSDECIDFTMIITSRKNALISNFGVSFRWKSKYPWCIIEVLVDVVLFYVLNINIVSQPTPQDHNTFIYKLLDNSFISLMVKLKYKLFVMVLSRFRGVWIYFKCSCPRSKQTIGLMCSLGFKTRNSPSQKTSLRWGDCCPLF</sequence>
<comment type="caution">
    <text evidence="1">The sequence shown here is derived from an EMBL/GenBank/DDBJ whole genome shotgun (WGS) entry which is preliminary data.</text>
</comment>
<dbReference type="EMBL" id="VYZN01000040">
    <property type="protein sequence ID" value="KAE9532012.1"/>
    <property type="molecule type" value="Genomic_DNA"/>
</dbReference>